<keyword evidence="3" id="KW-0175">Coiled coil</keyword>
<dbReference type="InterPro" id="IPR024930">
    <property type="entry name" value="Skp_dom_sf"/>
</dbReference>
<dbReference type="PANTHER" id="PTHR35089">
    <property type="entry name" value="CHAPERONE PROTEIN SKP"/>
    <property type="match status" value="1"/>
</dbReference>
<evidence type="ECO:0000256" key="3">
    <source>
        <dbReference type="SAM" id="Coils"/>
    </source>
</evidence>
<evidence type="ECO:0000256" key="2">
    <source>
        <dbReference type="ARBA" id="ARBA00022729"/>
    </source>
</evidence>
<keyword evidence="6" id="KW-1185">Reference proteome</keyword>
<dbReference type="SMART" id="SM00935">
    <property type="entry name" value="OmpH"/>
    <property type="match status" value="1"/>
</dbReference>
<feature type="signal peptide" evidence="4">
    <location>
        <begin position="1"/>
        <end position="23"/>
    </location>
</feature>
<evidence type="ECO:0000256" key="1">
    <source>
        <dbReference type="ARBA" id="ARBA00009091"/>
    </source>
</evidence>
<keyword evidence="2 4" id="KW-0732">Signal</keyword>
<evidence type="ECO:0000313" key="5">
    <source>
        <dbReference type="EMBL" id="MBV6340068.1"/>
    </source>
</evidence>
<sequence length="174" mass="19410">MNRVLTALIAVVMLVFFNGTVMAQQGAKIGSVDLQKILSDSEPGKKAKTSLETFIKSHQAKIDEKEKAIEKLKDEIEKKGTALSEDAKKKKQDELQSMMRDLKRMASDAQEDIRKKEGELTKDVFKDIKDVIAAVGKEEGYAAIMDNNVLLYSSEGVDVTDKVIKKYNDLGKKK</sequence>
<dbReference type="Proteomes" id="UP001196980">
    <property type="component" value="Unassembled WGS sequence"/>
</dbReference>
<dbReference type="Pfam" id="PF03938">
    <property type="entry name" value="OmpH"/>
    <property type="match status" value="1"/>
</dbReference>
<gene>
    <name evidence="5" type="ORF">HWQ67_00570</name>
</gene>
<comment type="similarity">
    <text evidence="1">Belongs to the Skp family.</text>
</comment>
<evidence type="ECO:0000313" key="6">
    <source>
        <dbReference type="Proteomes" id="UP001196980"/>
    </source>
</evidence>
<feature type="coiled-coil region" evidence="3">
    <location>
        <begin position="55"/>
        <end position="119"/>
    </location>
</feature>
<dbReference type="PANTHER" id="PTHR35089:SF1">
    <property type="entry name" value="CHAPERONE PROTEIN SKP"/>
    <property type="match status" value="1"/>
</dbReference>
<accession>A0ABS6RW96</accession>
<name>A0ABS6RW96_9BACT</name>
<evidence type="ECO:0000256" key="4">
    <source>
        <dbReference type="SAM" id="SignalP"/>
    </source>
</evidence>
<dbReference type="InterPro" id="IPR005632">
    <property type="entry name" value="Chaperone_Skp"/>
</dbReference>
<dbReference type="SUPFAM" id="SSF111384">
    <property type="entry name" value="OmpH-like"/>
    <property type="match status" value="1"/>
</dbReference>
<protein>
    <submittedName>
        <fullName evidence="5">OmpH family outer membrane protein</fullName>
    </submittedName>
</protein>
<comment type="caution">
    <text evidence="5">The sequence shown here is derived from an EMBL/GenBank/DDBJ whole genome shotgun (WGS) entry which is preliminary data.</text>
</comment>
<reference evidence="5 6" key="1">
    <citation type="journal article" date="2020" name="J Geophys Res Biogeosci">
        <title>Magnetotaxis as an Adaptation to Enable Bacterial Shuttling of Microbial Sulfur and Sulfur Cycling Across Aquatic Oxic#Anoxic Interfaces.</title>
        <authorList>
            <person name="Li J."/>
            <person name="Liu P."/>
            <person name="Wang J."/>
            <person name="Roberts A.P."/>
            <person name="Pan Y."/>
        </authorList>
    </citation>
    <scope>NUCLEOTIDE SEQUENCE [LARGE SCALE GENOMIC DNA]</scope>
    <source>
        <strain evidence="5 6">MYR-1_YQ</strain>
    </source>
</reference>
<dbReference type="RefSeq" id="WP_218250688.1">
    <property type="nucleotide sequence ID" value="NZ_JABXWD010000005.1"/>
</dbReference>
<proteinExistence type="inferred from homology"/>
<feature type="chain" id="PRO_5045993526" evidence="4">
    <location>
        <begin position="24"/>
        <end position="174"/>
    </location>
</feature>
<dbReference type="Gene3D" id="3.30.910.20">
    <property type="entry name" value="Skp domain"/>
    <property type="match status" value="1"/>
</dbReference>
<organism evidence="5 6">
    <name type="scientific">Candidatus Magnetobacterium casense</name>
    <dbReference type="NCBI Taxonomy" id="1455061"/>
    <lineage>
        <taxon>Bacteria</taxon>
        <taxon>Pseudomonadati</taxon>
        <taxon>Nitrospirota</taxon>
        <taxon>Thermodesulfovibrionia</taxon>
        <taxon>Thermodesulfovibrionales</taxon>
        <taxon>Candidatus Magnetobacteriaceae</taxon>
        <taxon>Candidatus Magnetobacterium</taxon>
    </lineage>
</organism>
<dbReference type="EMBL" id="JABXWD010000005">
    <property type="protein sequence ID" value="MBV6340068.1"/>
    <property type="molecule type" value="Genomic_DNA"/>
</dbReference>